<evidence type="ECO:0000313" key="2">
    <source>
        <dbReference type="Proteomes" id="UP001150581"/>
    </source>
</evidence>
<reference evidence="1" key="1">
    <citation type="submission" date="2022-07" db="EMBL/GenBank/DDBJ databases">
        <title>Phylogenomic reconstructions and comparative analyses of Kickxellomycotina fungi.</title>
        <authorList>
            <person name="Reynolds N.K."/>
            <person name="Stajich J.E."/>
            <person name="Barry K."/>
            <person name="Grigoriev I.V."/>
            <person name="Crous P."/>
            <person name="Smith M.E."/>
        </authorList>
    </citation>
    <scope>NUCLEOTIDE SEQUENCE</scope>
    <source>
        <strain evidence="1">Benny 63K</strain>
    </source>
</reference>
<name>A0ACC1IEI9_9FUNG</name>
<dbReference type="Proteomes" id="UP001150581">
    <property type="component" value="Unassembled WGS sequence"/>
</dbReference>
<proteinExistence type="predicted"/>
<keyword evidence="2" id="KW-1185">Reference proteome</keyword>
<organism evidence="1 2">
    <name type="scientific">Kickxella alabastrina</name>
    <dbReference type="NCBI Taxonomy" id="61397"/>
    <lineage>
        <taxon>Eukaryota</taxon>
        <taxon>Fungi</taxon>
        <taxon>Fungi incertae sedis</taxon>
        <taxon>Zoopagomycota</taxon>
        <taxon>Kickxellomycotina</taxon>
        <taxon>Kickxellomycetes</taxon>
        <taxon>Kickxellales</taxon>
        <taxon>Kickxellaceae</taxon>
        <taxon>Kickxella</taxon>
    </lineage>
</organism>
<sequence>MRVLTRLLLGLVATTTISVICGADEAAKHLKPLDLRLFHSLRRITSAPAVSSDQSRALYTTSRYDQDLNKEFSYLCLLDIVTGNRTQLTPESANGEHISNPLWLGQDTAGYLTSGSLYQHSLVAESNGTLVYNATVNIASVVYRPATSTLFFTANVYPDGSISNVHENQVKAKNRTDSAQVFDNLWARHWNKWMTPVKTNLFAVSVNNKGPVVSVAGVGTESNLMRNLTEFKDPLLRWDVDGYTVSNDGKYVAFVVRNPSLEMVWSTNVDIYVVPADGSSAPKLITGDFKGAASGPAFSPDNSSLAWLQMEGPGYESDINRIFIYNLSTASTRSIARDWNMSLQSIMWSADSQKLFVLTPDHGDRRIVSMDVNTGSRSNISGYGYVSSIVRLGNNKLLAIYSNVTDTSNIHMLNICGGSGENQTTTTTAAAAAMRQITDVNGDLLQGVYISSAEDFWFTGALNEKVHGWLLRPHGFDPARKYPMALLIHGGPQQASTHSFGLSQWNPNMYASAGFVTVVINFHGSQGYGQNFTDSIKEQWGGHPYIDLMKGVDHVLKNYAFVDSTRLVALGGSYGGYMVNWLNGNTDRFSAMVAHDGMFNTVSNYYTTDELWFVERDVGGVPFTRDGRPKYELFNPERLASRFKTPTLFVHGANDFRLTLEQSLAPWTLLRRKGIPARLVYFNDEDHWINKPANSIRWYKEVLDWITQWTRV</sequence>
<evidence type="ECO:0000313" key="1">
    <source>
        <dbReference type="EMBL" id="KAJ1894201.1"/>
    </source>
</evidence>
<protein>
    <submittedName>
        <fullName evidence="1">Dipeptidylpeptidase</fullName>
    </submittedName>
</protein>
<gene>
    <name evidence="1" type="primary">dpp5_5</name>
    <name evidence="1" type="ORF">LPJ66_005328</name>
</gene>
<accession>A0ACC1IEI9</accession>
<comment type="caution">
    <text evidence="1">The sequence shown here is derived from an EMBL/GenBank/DDBJ whole genome shotgun (WGS) entry which is preliminary data.</text>
</comment>
<dbReference type="EMBL" id="JANBPG010000723">
    <property type="protein sequence ID" value="KAJ1894201.1"/>
    <property type="molecule type" value="Genomic_DNA"/>
</dbReference>